<dbReference type="InterPro" id="IPR003399">
    <property type="entry name" value="Mce/MlaD"/>
</dbReference>
<keyword evidence="4" id="KW-1185">Reference proteome</keyword>
<keyword evidence="1" id="KW-0472">Membrane</keyword>
<accession>A0A1P8JQN4</accession>
<evidence type="ECO:0000256" key="1">
    <source>
        <dbReference type="SAM" id="Phobius"/>
    </source>
</evidence>
<feature type="domain" description="Mce/MlaD" evidence="2">
    <location>
        <begin position="54"/>
        <end position="117"/>
    </location>
</feature>
<gene>
    <name evidence="3" type="ORF">RD110_01680</name>
</gene>
<dbReference type="Proteomes" id="UP000186609">
    <property type="component" value="Chromosome"/>
</dbReference>
<evidence type="ECO:0000313" key="3">
    <source>
        <dbReference type="EMBL" id="APW36074.1"/>
    </source>
</evidence>
<dbReference type="RefSeq" id="WP_076196075.1">
    <property type="nucleotide sequence ID" value="NZ_CP019236.1"/>
</dbReference>
<dbReference type="PANTHER" id="PTHR33371:SF4">
    <property type="entry name" value="INTERMEMBRANE PHOSPHOLIPID TRANSPORT SYSTEM BINDING PROTEIN MLAD"/>
    <property type="match status" value="1"/>
</dbReference>
<evidence type="ECO:0000313" key="4">
    <source>
        <dbReference type="Proteomes" id="UP000186609"/>
    </source>
</evidence>
<dbReference type="Pfam" id="PF02470">
    <property type="entry name" value="MlaD"/>
    <property type="match status" value="1"/>
</dbReference>
<feature type="transmembrane region" description="Helical" evidence="1">
    <location>
        <begin position="26"/>
        <end position="46"/>
    </location>
</feature>
<protein>
    <submittedName>
        <fullName evidence="3">Mammalian cell entry protein</fullName>
    </submittedName>
</protein>
<proteinExistence type="predicted"/>
<dbReference type="InterPro" id="IPR052336">
    <property type="entry name" value="MlaD_Phospholipid_Transporter"/>
</dbReference>
<dbReference type="OrthoDB" id="8770832at2"/>
<reference evidence="3 4" key="1">
    <citation type="submission" date="2017-01" db="EMBL/GenBank/DDBJ databases">
        <authorList>
            <person name="Mah S.A."/>
            <person name="Swanson W.J."/>
            <person name="Moy G.W."/>
            <person name="Vacquier V.D."/>
        </authorList>
    </citation>
    <scope>NUCLEOTIDE SEQUENCE [LARGE SCALE GENOMIC DNA]</scope>
    <source>
        <strain evidence="3 4">DCY110</strain>
    </source>
</reference>
<sequence>MPTPDTPSTPPPSTDGQPVAHIEFKAMLLLALMMAVVLGSVAYVLYARGIFENTQRLVLLADDSEGVVVGMDLTFSGFPIGRVRRTELAEDGKVRVLVDVATDDARWLRTSSVFTMERGVVGDTKLRAFTGVLTDPPLPPDAERPVLRGDVTAEIPRLIATVQALVENLANMSRDGSSLNATLDNTRALTGKLGGPEGALGVLLGSDANARKAITALDRTNALLARTESLLGRADQRLFGKSGVVDDTQASLAQLTGLLADARASLKKVDAVLVEAQAIGANARVASTDLGVLRAEVEASLRKVDALVQEVNRKWPFARETEIKLP</sequence>
<dbReference type="KEGG" id="rhy:RD110_01680"/>
<organism evidence="3 4">
    <name type="scientific">Rhodoferax koreensis</name>
    <dbReference type="NCBI Taxonomy" id="1842727"/>
    <lineage>
        <taxon>Bacteria</taxon>
        <taxon>Pseudomonadati</taxon>
        <taxon>Pseudomonadota</taxon>
        <taxon>Betaproteobacteria</taxon>
        <taxon>Burkholderiales</taxon>
        <taxon>Comamonadaceae</taxon>
        <taxon>Rhodoferax</taxon>
    </lineage>
</organism>
<evidence type="ECO:0000259" key="2">
    <source>
        <dbReference type="Pfam" id="PF02470"/>
    </source>
</evidence>
<dbReference type="AlphaFoldDB" id="A0A1P8JQN4"/>
<dbReference type="STRING" id="1842727.RD110_01680"/>
<keyword evidence="1" id="KW-0812">Transmembrane</keyword>
<dbReference type="EMBL" id="CP019236">
    <property type="protein sequence ID" value="APW36074.1"/>
    <property type="molecule type" value="Genomic_DNA"/>
</dbReference>
<name>A0A1P8JQN4_9BURK</name>
<dbReference type="PANTHER" id="PTHR33371">
    <property type="entry name" value="INTERMEMBRANE PHOSPHOLIPID TRANSPORT SYSTEM BINDING PROTEIN MLAD-RELATED"/>
    <property type="match status" value="1"/>
</dbReference>
<keyword evidence="1" id="KW-1133">Transmembrane helix</keyword>